<dbReference type="NCBIfam" id="TIGR01245">
    <property type="entry name" value="trpD"/>
    <property type="match status" value="1"/>
</dbReference>
<dbReference type="SUPFAM" id="SSF52418">
    <property type="entry name" value="Nucleoside phosphorylase/phosphoribosyltransferase catalytic domain"/>
    <property type="match status" value="1"/>
</dbReference>
<dbReference type="OrthoDB" id="9786812at2"/>
<organism evidence="6 7">
    <name type="scientific">Capnocytophaga cynodegmi</name>
    <dbReference type="NCBI Taxonomy" id="28189"/>
    <lineage>
        <taxon>Bacteria</taxon>
        <taxon>Pseudomonadati</taxon>
        <taxon>Bacteroidota</taxon>
        <taxon>Flavobacteriia</taxon>
        <taxon>Flavobacteriales</taxon>
        <taxon>Flavobacteriaceae</taxon>
        <taxon>Capnocytophaga</taxon>
    </lineage>
</organism>
<feature type="binding site" evidence="3">
    <location>
        <begin position="89"/>
        <end position="92"/>
    </location>
    <ligand>
        <name>5-phospho-alpha-D-ribose 1-diphosphate</name>
        <dbReference type="ChEBI" id="CHEBI:58017"/>
    </ligand>
</feature>
<comment type="similarity">
    <text evidence="3">Belongs to the anthranilate phosphoribosyltransferase family.</text>
</comment>
<dbReference type="Gene3D" id="1.20.970.10">
    <property type="entry name" value="Transferase, Pyrimidine Nucleoside Phosphorylase, Chain C"/>
    <property type="match status" value="1"/>
</dbReference>
<dbReference type="GO" id="GO:0004048">
    <property type="term" value="F:anthranilate phosphoribosyltransferase activity"/>
    <property type="evidence" value="ECO:0007669"/>
    <property type="project" value="UniProtKB-UniRule"/>
</dbReference>
<dbReference type="EMBL" id="CDOG01000005">
    <property type="protein sequence ID" value="CEN35401.1"/>
    <property type="molecule type" value="Genomic_DNA"/>
</dbReference>
<keyword evidence="2 3" id="KW-0808">Transferase</keyword>
<dbReference type="GO" id="GO:0000287">
    <property type="term" value="F:magnesium ion binding"/>
    <property type="evidence" value="ECO:0007669"/>
    <property type="project" value="UniProtKB-UniRule"/>
</dbReference>
<dbReference type="PANTHER" id="PTHR43285">
    <property type="entry name" value="ANTHRANILATE PHOSPHORIBOSYLTRANSFERASE"/>
    <property type="match status" value="1"/>
</dbReference>
<feature type="binding site" evidence="3">
    <location>
        <position position="223"/>
    </location>
    <ligand>
        <name>Mg(2+)</name>
        <dbReference type="ChEBI" id="CHEBI:18420"/>
        <label>2</label>
    </ligand>
</feature>
<name>A0A0B7H705_9FLAO</name>
<feature type="binding site" evidence="3">
    <location>
        <position position="87"/>
    </location>
    <ligand>
        <name>5-phospho-alpha-D-ribose 1-diphosphate</name>
        <dbReference type="ChEBI" id="CHEBI:58017"/>
    </ligand>
</feature>
<comment type="subunit">
    <text evidence="3">Homodimer.</text>
</comment>
<keyword evidence="1 3" id="KW-0328">Glycosyltransferase</keyword>
<dbReference type="Gene3D" id="3.40.1030.10">
    <property type="entry name" value="Nucleoside phosphorylase/phosphoribosyltransferase catalytic domain"/>
    <property type="match status" value="1"/>
</dbReference>
<feature type="domain" description="Glycosyl transferase family 3 N-terminal" evidence="5">
    <location>
        <begin position="2"/>
        <end position="64"/>
    </location>
</feature>
<dbReference type="InterPro" id="IPR005940">
    <property type="entry name" value="Anthranilate_Pribosyl_Tfrase"/>
</dbReference>
<keyword evidence="3" id="KW-0460">Magnesium</keyword>
<feature type="binding site" evidence="3">
    <location>
        <position position="119"/>
    </location>
    <ligand>
        <name>5-phospho-alpha-D-ribose 1-diphosphate</name>
        <dbReference type="ChEBI" id="CHEBI:58017"/>
    </ligand>
</feature>
<keyword evidence="3" id="KW-0028">Amino-acid biosynthesis</keyword>
<dbReference type="RefSeq" id="WP_018280261.1">
    <property type="nucleotide sequence ID" value="NZ_CDOF01000044.1"/>
</dbReference>
<dbReference type="InterPro" id="IPR036320">
    <property type="entry name" value="Glycosyl_Trfase_fam3_N_dom_sf"/>
</dbReference>
<dbReference type="InterPro" id="IPR035902">
    <property type="entry name" value="Nuc_phospho_transferase"/>
</dbReference>
<keyword evidence="3" id="KW-0057">Aromatic amino acid biosynthesis</keyword>
<evidence type="ECO:0000313" key="7">
    <source>
        <dbReference type="Proteomes" id="UP000038083"/>
    </source>
</evidence>
<feature type="binding site" evidence="3">
    <location>
        <position position="224"/>
    </location>
    <ligand>
        <name>Mg(2+)</name>
        <dbReference type="ChEBI" id="CHEBI:18420"/>
        <label>1</label>
    </ligand>
</feature>
<protein>
    <recommendedName>
        <fullName evidence="3">Anthranilate phosphoribosyltransferase</fullName>
        <ecNumber evidence="3">2.4.2.18</ecNumber>
    </recommendedName>
</protein>
<dbReference type="InterPro" id="IPR000312">
    <property type="entry name" value="Glycosyl_Trfase_fam3"/>
</dbReference>
<comment type="cofactor">
    <cofactor evidence="3">
        <name>Mg(2+)</name>
        <dbReference type="ChEBI" id="CHEBI:18420"/>
    </cofactor>
    <text evidence="3">Binds 2 magnesium ions per monomer.</text>
</comment>
<feature type="binding site" evidence="3">
    <location>
        <begin position="82"/>
        <end position="83"/>
    </location>
    <ligand>
        <name>5-phospho-alpha-D-ribose 1-diphosphate</name>
        <dbReference type="ChEBI" id="CHEBI:58017"/>
    </ligand>
</feature>
<comment type="pathway">
    <text evidence="3">Amino-acid biosynthesis; L-tryptophan biosynthesis; L-tryptophan from chorismate: step 2/5.</text>
</comment>
<evidence type="ECO:0000259" key="4">
    <source>
        <dbReference type="Pfam" id="PF00591"/>
    </source>
</evidence>
<dbReference type="SUPFAM" id="SSF47648">
    <property type="entry name" value="Nucleoside phosphorylase/phosphoribosyltransferase N-terminal domain"/>
    <property type="match status" value="1"/>
</dbReference>
<feature type="binding site" evidence="3">
    <location>
        <position position="91"/>
    </location>
    <ligand>
        <name>Mg(2+)</name>
        <dbReference type="ChEBI" id="CHEBI:18420"/>
        <label>1</label>
    </ligand>
</feature>
<feature type="binding site" evidence="3">
    <location>
        <position position="79"/>
    </location>
    <ligand>
        <name>5-phospho-alpha-D-ribose 1-diphosphate</name>
        <dbReference type="ChEBI" id="CHEBI:58017"/>
    </ligand>
</feature>
<dbReference type="HAMAP" id="MF_00211">
    <property type="entry name" value="TrpD"/>
    <property type="match status" value="1"/>
</dbReference>
<comment type="function">
    <text evidence="3">Catalyzes the transfer of the phosphoribosyl group of 5-phosphorylribose-1-pyrophosphate (PRPP) to anthranilate to yield N-(5'-phosphoribosyl)-anthranilate (PRA).</text>
</comment>
<evidence type="ECO:0000256" key="2">
    <source>
        <dbReference type="ARBA" id="ARBA00022679"/>
    </source>
</evidence>
<comment type="catalytic activity">
    <reaction evidence="3">
        <text>N-(5-phospho-beta-D-ribosyl)anthranilate + diphosphate = 5-phospho-alpha-D-ribose 1-diphosphate + anthranilate</text>
        <dbReference type="Rhea" id="RHEA:11768"/>
        <dbReference type="ChEBI" id="CHEBI:16567"/>
        <dbReference type="ChEBI" id="CHEBI:18277"/>
        <dbReference type="ChEBI" id="CHEBI:33019"/>
        <dbReference type="ChEBI" id="CHEBI:58017"/>
        <dbReference type="EC" id="2.4.2.18"/>
    </reaction>
</comment>
<dbReference type="Pfam" id="PF00591">
    <property type="entry name" value="Glycos_transf_3"/>
    <property type="match status" value="1"/>
</dbReference>
<accession>A0A0B7H705</accession>
<comment type="caution">
    <text evidence="3">Lacks conserved residue(s) required for the propagation of feature annotation.</text>
</comment>
<dbReference type="PANTHER" id="PTHR43285:SF2">
    <property type="entry name" value="ANTHRANILATE PHOSPHORIBOSYLTRANSFERASE"/>
    <property type="match status" value="1"/>
</dbReference>
<evidence type="ECO:0000259" key="5">
    <source>
        <dbReference type="Pfam" id="PF02885"/>
    </source>
</evidence>
<sequence length="328" mass="36066">MKQILGYLFNHQTLTRAEAKSIMLEISENKFNESEVMAFITVFLMRNITIDEMEGFREALLELALPVDLQTTDLIDIVGTGGDGKDTFNISTLASFVVAGAGQKVAKQGNYGASSVSGSSNVLEKIGYRFKNNSSELQEDLEKANICFLHAPLFHPALKSVSALRKNLGIKTFFNFLGPLVNPANVNFSLIGVANLEIARLYQYILQRQNIFFTIVNSLDGYDEISLTNETKIINKNGEKIFSASELGFENISQESLYSGGSQEESAKIFMNILNGKGTKEQNSVVIANAAMALFSTEKFGSYSNCIEMAKESLESKKALNVLNALIN</sequence>
<gene>
    <name evidence="3 6" type="primary">trpD</name>
    <name evidence="6" type="ORF">CCYN74_130016</name>
</gene>
<evidence type="ECO:0000313" key="6">
    <source>
        <dbReference type="EMBL" id="CEN35401.1"/>
    </source>
</evidence>
<feature type="binding site" evidence="3">
    <location>
        <position position="79"/>
    </location>
    <ligand>
        <name>anthranilate</name>
        <dbReference type="ChEBI" id="CHEBI:16567"/>
        <label>1</label>
    </ligand>
</feature>
<feature type="binding site" evidence="3">
    <location>
        <position position="224"/>
    </location>
    <ligand>
        <name>Mg(2+)</name>
        <dbReference type="ChEBI" id="CHEBI:18420"/>
        <label>2</label>
    </ligand>
</feature>
<feature type="binding site" evidence="3">
    <location>
        <position position="165"/>
    </location>
    <ligand>
        <name>anthranilate</name>
        <dbReference type="ChEBI" id="CHEBI:16567"/>
        <label>2</label>
    </ligand>
</feature>
<keyword evidence="3" id="KW-0822">Tryptophan biosynthesis</keyword>
<feature type="binding site" evidence="3">
    <location>
        <position position="110"/>
    </location>
    <ligand>
        <name>anthranilate</name>
        <dbReference type="ChEBI" id="CHEBI:16567"/>
        <label>1</label>
    </ligand>
</feature>
<reference evidence="6 7" key="1">
    <citation type="submission" date="2015-01" db="EMBL/GenBank/DDBJ databases">
        <authorList>
            <person name="MANFREDI Pablo"/>
        </authorList>
    </citation>
    <scope>NUCLEOTIDE SEQUENCE [LARGE SCALE GENOMIC DNA]</scope>
    <source>
        <strain evidence="6 7">Ccy74</strain>
    </source>
</reference>
<proteinExistence type="inferred from homology"/>
<dbReference type="GO" id="GO:0005829">
    <property type="term" value="C:cytosol"/>
    <property type="evidence" value="ECO:0007669"/>
    <property type="project" value="TreeGrafter"/>
</dbReference>
<keyword evidence="3" id="KW-0479">Metal-binding</keyword>
<dbReference type="GO" id="GO:0000162">
    <property type="term" value="P:L-tryptophan biosynthetic process"/>
    <property type="evidence" value="ECO:0007669"/>
    <property type="project" value="UniProtKB-UniRule"/>
</dbReference>
<feature type="domain" description="Glycosyl transferase family 3" evidence="4">
    <location>
        <begin position="72"/>
        <end position="319"/>
    </location>
</feature>
<feature type="binding site" evidence="3">
    <location>
        <begin position="107"/>
        <end position="115"/>
    </location>
    <ligand>
        <name>5-phospho-alpha-D-ribose 1-diphosphate</name>
        <dbReference type="ChEBI" id="CHEBI:58017"/>
    </ligand>
</feature>
<evidence type="ECO:0000256" key="3">
    <source>
        <dbReference type="HAMAP-Rule" id="MF_00211"/>
    </source>
</evidence>
<dbReference type="EC" id="2.4.2.18" evidence="3"/>
<dbReference type="Pfam" id="PF02885">
    <property type="entry name" value="Glycos_trans_3N"/>
    <property type="match status" value="1"/>
</dbReference>
<dbReference type="InterPro" id="IPR017459">
    <property type="entry name" value="Glycosyl_Trfase_fam3_N_dom"/>
</dbReference>
<evidence type="ECO:0000256" key="1">
    <source>
        <dbReference type="ARBA" id="ARBA00022676"/>
    </source>
</evidence>
<dbReference type="AlphaFoldDB" id="A0A0B7H705"/>
<dbReference type="Proteomes" id="UP000038083">
    <property type="component" value="Unassembled WGS sequence"/>
</dbReference>